<gene>
    <name evidence="4" type="primary">LOC130463080</name>
</gene>
<reference evidence="4" key="2">
    <citation type="submission" date="2025-08" db="UniProtKB">
        <authorList>
            <consortium name="RefSeq"/>
        </authorList>
    </citation>
    <scope>IDENTIFICATION</scope>
    <source>
        <tissue evidence="4">Leaf</tissue>
    </source>
</reference>
<accession>A0ABM3QXL0</accession>
<proteinExistence type="predicted"/>
<dbReference type="GeneID" id="130463080"/>
<protein>
    <submittedName>
        <fullName evidence="4">Uncharacterized protein</fullName>
    </submittedName>
</protein>
<keyword evidence="3" id="KW-1185">Reference proteome</keyword>
<organism evidence="3 4">
    <name type="scientific">Spinacia oleracea</name>
    <name type="common">Spinach</name>
    <dbReference type="NCBI Taxonomy" id="3562"/>
    <lineage>
        <taxon>Eukaryota</taxon>
        <taxon>Viridiplantae</taxon>
        <taxon>Streptophyta</taxon>
        <taxon>Embryophyta</taxon>
        <taxon>Tracheophyta</taxon>
        <taxon>Spermatophyta</taxon>
        <taxon>Magnoliopsida</taxon>
        <taxon>eudicotyledons</taxon>
        <taxon>Gunneridae</taxon>
        <taxon>Pentapetalae</taxon>
        <taxon>Caryophyllales</taxon>
        <taxon>Chenopodiaceae</taxon>
        <taxon>Chenopodioideae</taxon>
        <taxon>Anserineae</taxon>
        <taxon>Spinacia</taxon>
    </lineage>
</organism>
<dbReference type="RefSeq" id="XP_056688093.1">
    <property type="nucleotide sequence ID" value="XM_056832115.1"/>
</dbReference>
<feature type="coiled-coil region" evidence="1">
    <location>
        <begin position="191"/>
        <end position="218"/>
    </location>
</feature>
<feature type="region of interest" description="Disordered" evidence="2">
    <location>
        <begin position="1"/>
        <end position="75"/>
    </location>
</feature>
<evidence type="ECO:0000313" key="4">
    <source>
        <dbReference type="RefSeq" id="XP_056688093.1"/>
    </source>
</evidence>
<feature type="compositionally biased region" description="Polar residues" evidence="2">
    <location>
        <begin position="51"/>
        <end position="62"/>
    </location>
</feature>
<name>A0ABM3QXL0_SPIOL</name>
<evidence type="ECO:0000313" key="3">
    <source>
        <dbReference type="Proteomes" id="UP000813463"/>
    </source>
</evidence>
<dbReference type="Proteomes" id="UP000813463">
    <property type="component" value="Chromosome 6"/>
</dbReference>
<feature type="compositionally biased region" description="Pro residues" evidence="2">
    <location>
        <begin position="311"/>
        <end position="322"/>
    </location>
</feature>
<keyword evidence="1" id="KW-0175">Coiled coil</keyword>
<evidence type="ECO:0000256" key="1">
    <source>
        <dbReference type="SAM" id="Coils"/>
    </source>
</evidence>
<sequence length="322" mass="35584">MLPTGAGPSTRSGKAPSADALLRKRLESLGSVSRAKPITVLSPPKPPKASTDATVTGETSSLLPAEKKLPPPSRKRKLAVEFPDDYGSADAPRVQLWPEVDRLWMPSSRGRQESLSLVAATVESVSDAWRALQSALATRHHVIMLEDQIVKLKNDMKKAKQEAGRLGGVAKEAMARAEALQVSQEKGAAKVAQLNAEKETLVAEVDELKTSLSKVRARIYECAGYYTWKMKAEMMEEFKAGKHVNWTPDEDIAQFNTAFPEDYIPLVPLAMKKTLRRVQLQPAPMSRRWRHQAMTNKGRMQAQQTIRSSSVPPPPPSKNLKF</sequence>
<reference evidence="3" key="1">
    <citation type="journal article" date="2021" name="Nat. Commun.">
        <title>Genomic analyses provide insights into spinach domestication and the genetic basis of agronomic traits.</title>
        <authorList>
            <person name="Cai X."/>
            <person name="Sun X."/>
            <person name="Xu C."/>
            <person name="Sun H."/>
            <person name="Wang X."/>
            <person name="Ge C."/>
            <person name="Zhang Z."/>
            <person name="Wang Q."/>
            <person name="Fei Z."/>
            <person name="Jiao C."/>
            <person name="Wang Q."/>
        </authorList>
    </citation>
    <scope>NUCLEOTIDE SEQUENCE [LARGE SCALE GENOMIC DNA]</scope>
    <source>
        <strain evidence="3">cv. Varoflay</strain>
    </source>
</reference>
<evidence type="ECO:0000256" key="2">
    <source>
        <dbReference type="SAM" id="MobiDB-lite"/>
    </source>
</evidence>
<feature type="region of interest" description="Disordered" evidence="2">
    <location>
        <begin position="284"/>
        <end position="322"/>
    </location>
</feature>